<dbReference type="AlphaFoldDB" id="A0A330L016"/>
<evidence type="ECO:0000313" key="10">
    <source>
        <dbReference type="Proteomes" id="UP000248168"/>
    </source>
</evidence>
<organism evidence="9 10">
    <name type="scientific">Nitrospira lenta</name>
    <dbReference type="NCBI Taxonomy" id="1436998"/>
    <lineage>
        <taxon>Bacteria</taxon>
        <taxon>Pseudomonadati</taxon>
        <taxon>Nitrospirota</taxon>
        <taxon>Nitrospiria</taxon>
        <taxon>Nitrospirales</taxon>
        <taxon>Nitrospiraceae</taxon>
        <taxon>Nitrospira</taxon>
    </lineage>
</organism>
<feature type="transmembrane region" description="Helical" evidence="8">
    <location>
        <begin position="311"/>
        <end position="330"/>
    </location>
</feature>
<feature type="transmembrane region" description="Helical" evidence="8">
    <location>
        <begin position="440"/>
        <end position="458"/>
    </location>
</feature>
<reference evidence="10" key="1">
    <citation type="submission" date="2018-04" db="EMBL/GenBank/DDBJ databases">
        <authorList>
            <person name="Lucker S."/>
            <person name="Sakoula D."/>
        </authorList>
    </citation>
    <scope>NUCLEOTIDE SEQUENCE [LARGE SCALE GENOMIC DNA]</scope>
</reference>
<dbReference type="FunCoup" id="A0A330L016">
    <property type="interactions" value="246"/>
</dbReference>
<dbReference type="GO" id="GO:0044038">
    <property type="term" value="P:cell wall macromolecule biosynthetic process"/>
    <property type="evidence" value="ECO:0007669"/>
    <property type="project" value="TreeGrafter"/>
</dbReference>
<evidence type="ECO:0000256" key="1">
    <source>
        <dbReference type="ARBA" id="ARBA00004651"/>
    </source>
</evidence>
<feature type="transmembrane region" description="Helical" evidence="8">
    <location>
        <begin position="129"/>
        <end position="150"/>
    </location>
</feature>
<dbReference type="PANTHER" id="PTHR22926:SF3">
    <property type="entry name" value="UNDECAPRENYL-PHOSPHATE ALPHA-N-ACETYLGLUCOSAMINYL 1-PHOSPHATE TRANSFERASE"/>
    <property type="match status" value="1"/>
</dbReference>
<evidence type="ECO:0000256" key="4">
    <source>
        <dbReference type="ARBA" id="ARBA00022692"/>
    </source>
</evidence>
<name>A0A330L016_9BACT</name>
<evidence type="ECO:0000256" key="2">
    <source>
        <dbReference type="ARBA" id="ARBA00022475"/>
    </source>
</evidence>
<feature type="transmembrane region" description="Helical" evidence="8">
    <location>
        <begin position="100"/>
        <end position="123"/>
    </location>
</feature>
<evidence type="ECO:0000256" key="6">
    <source>
        <dbReference type="ARBA" id="ARBA00023136"/>
    </source>
</evidence>
<dbReference type="EMBL" id="OUNR01000001">
    <property type="protein sequence ID" value="SPP62984.1"/>
    <property type="molecule type" value="Genomic_DNA"/>
</dbReference>
<comment type="subcellular location">
    <subcellularLocation>
        <location evidence="1">Cell membrane</location>
        <topology evidence="1">Multi-pass membrane protein</topology>
    </subcellularLocation>
</comment>
<dbReference type="PROSITE" id="PS01348">
    <property type="entry name" value="MRAY_2"/>
    <property type="match status" value="1"/>
</dbReference>
<feature type="transmembrane region" description="Helical" evidence="8">
    <location>
        <begin position="388"/>
        <end position="406"/>
    </location>
</feature>
<feature type="transmembrane region" description="Helical" evidence="8">
    <location>
        <begin position="211"/>
        <end position="228"/>
    </location>
</feature>
<dbReference type="Proteomes" id="UP000248168">
    <property type="component" value="Unassembled WGS sequence"/>
</dbReference>
<dbReference type="OrthoDB" id="9783652at2"/>
<accession>A0A330L016</accession>
<dbReference type="GO" id="GO:0005886">
    <property type="term" value="C:plasma membrane"/>
    <property type="evidence" value="ECO:0007669"/>
    <property type="project" value="UniProtKB-SubCell"/>
</dbReference>
<dbReference type="EC" id="2.7.8.-" evidence="9"/>
<dbReference type="GO" id="GO:0009103">
    <property type="term" value="P:lipopolysaccharide biosynthetic process"/>
    <property type="evidence" value="ECO:0007669"/>
    <property type="project" value="TreeGrafter"/>
</dbReference>
<keyword evidence="7" id="KW-0460">Magnesium</keyword>
<keyword evidence="10" id="KW-1185">Reference proteome</keyword>
<feature type="transmembrane region" description="Helical" evidence="8">
    <location>
        <begin position="234"/>
        <end position="255"/>
    </location>
</feature>
<feature type="binding site" evidence="7">
    <location>
        <position position="210"/>
    </location>
    <ligand>
        <name>Mg(2+)</name>
        <dbReference type="ChEBI" id="CHEBI:18420"/>
    </ligand>
</feature>
<keyword evidence="7" id="KW-0479">Metal-binding</keyword>
<keyword evidence="3 9" id="KW-0808">Transferase</keyword>
<feature type="transmembrane region" description="Helical" evidence="8">
    <location>
        <begin position="46"/>
        <end position="65"/>
    </location>
</feature>
<feature type="transmembrane region" description="Helical" evidence="8">
    <location>
        <begin position="6"/>
        <end position="25"/>
    </location>
</feature>
<comment type="cofactor">
    <cofactor evidence="7">
        <name>Mg(2+)</name>
        <dbReference type="ChEBI" id="CHEBI:18420"/>
    </cofactor>
</comment>
<feature type="transmembrane region" description="Helical" evidence="8">
    <location>
        <begin position="470"/>
        <end position="486"/>
    </location>
</feature>
<dbReference type="InterPro" id="IPR018480">
    <property type="entry name" value="PNAcMuramoyl-5peptid_Trfase_CS"/>
</dbReference>
<dbReference type="GO" id="GO:0046872">
    <property type="term" value="F:metal ion binding"/>
    <property type="evidence" value="ECO:0007669"/>
    <property type="project" value="UniProtKB-KW"/>
</dbReference>
<keyword evidence="6 8" id="KW-0472">Membrane</keyword>
<feature type="transmembrane region" description="Helical" evidence="8">
    <location>
        <begin position="157"/>
        <end position="175"/>
    </location>
</feature>
<evidence type="ECO:0000256" key="7">
    <source>
        <dbReference type="PIRSR" id="PIRSR600715-1"/>
    </source>
</evidence>
<keyword evidence="2" id="KW-1003">Cell membrane</keyword>
<evidence type="ECO:0000256" key="8">
    <source>
        <dbReference type="SAM" id="Phobius"/>
    </source>
</evidence>
<feature type="transmembrane region" description="Helical" evidence="8">
    <location>
        <begin position="181"/>
        <end position="199"/>
    </location>
</feature>
<protein>
    <submittedName>
        <fullName evidence="9">Putative Undecaprenyl-phosphate alpha-N-acetylglucosaminyl 1-phosphate transferase (Modular protein)</fullName>
        <ecNumber evidence="9">2.7.8.-</ecNumber>
    </submittedName>
</protein>
<dbReference type="RefSeq" id="WP_121987597.1">
    <property type="nucleotide sequence ID" value="NZ_OUNR01000001.1"/>
</dbReference>
<dbReference type="Pfam" id="PF00953">
    <property type="entry name" value="Glycos_transf_4"/>
    <property type="match status" value="1"/>
</dbReference>
<evidence type="ECO:0000313" key="9">
    <source>
        <dbReference type="EMBL" id="SPP62984.1"/>
    </source>
</evidence>
<feature type="transmembrane region" description="Helical" evidence="8">
    <location>
        <begin position="287"/>
        <end position="305"/>
    </location>
</feature>
<feature type="transmembrane region" description="Helical" evidence="8">
    <location>
        <begin position="365"/>
        <end position="382"/>
    </location>
</feature>
<feature type="transmembrane region" description="Helical" evidence="8">
    <location>
        <begin position="411"/>
        <end position="428"/>
    </location>
</feature>
<feature type="transmembrane region" description="Helical" evidence="8">
    <location>
        <begin position="520"/>
        <end position="540"/>
    </location>
</feature>
<proteinExistence type="predicted"/>
<dbReference type="InParanoid" id="A0A330L016"/>
<evidence type="ECO:0000256" key="5">
    <source>
        <dbReference type="ARBA" id="ARBA00022989"/>
    </source>
</evidence>
<keyword evidence="4 8" id="KW-0812">Transmembrane</keyword>
<sequence length="541" mass="57692">MSTVLFFSFIGSLLICMALIPALTASAWRFQFIDVPRDRRMHAEPIAKVGGIALGAGTIAAVLLWAPQDRMILASLLGGVVILLFGIWDDRVGLDHRMKFAGQILAAAIVVAYAGVRVTAIPFVDDQALPLWAAATITMVIIVGMTNAVNLADGLDGLAGGLSLISFTGITYLAYQANDQMLMVLMVSVLGSLLGFLRFNTYPARVFMGDAGSQFLGHYLAVAAILLIDPARAPYSPLLVLFLWGIPLLDTVGVMGQRLWQGRSPFVGDRNHLHHKLLAMGLSHRQAVTVIYLAQGLSVLCAVVLRWQSDAMLLGVYAVFATAVLSVFVWSSWRSASPTPAAVPSGEAPAAGVAPDAMRAWPLQGLTLFVPLYLLACLATPGKIPAEVGLIAAGLAAVVLGSLVIARGTAFAVRVGLYIGSTCAVYYAQMSSRQSPAEWLSPLTLGGAALAVLVVLTIRWMGDARFQTTPLDYLIVFLAVVMPFLSDLTVGAVQLSVVTATLIVLFFAFELLLQMHQAMVTRLGWLTAAMLGGLAVRVWWA</sequence>
<feature type="transmembrane region" description="Helical" evidence="8">
    <location>
        <begin position="71"/>
        <end position="88"/>
    </location>
</feature>
<dbReference type="GO" id="GO:0071555">
    <property type="term" value="P:cell wall organization"/>
    <property type="evidence" value="ECO:0007669"/>
    <property type="project" value="TreeGrafter"/>
</dbReference>
<dbReference type="GO" id="GO:0016780">
    <property type="term" value="F:phosphotransferase activity, for other substituted phosphate groups"/>
    <property type="evidence" value="ECO:0007669"/>
    <property type="project" value="InterPro"/>
</dbReference>
<gene>
    <name evidence="9" type="ORF">NITLEN_10070</name>
</gene>
<dbReference type="CDD" id="cd06853">
    <property type="entry name" value="GT_WecA_like"/>
    <property type="match status" value="1"/>
</dbReference>
<dbReference type="InterPro" id="IPR000715">
    <property type="entry name" value="Glycosyl_transferase_4"/>
</dbReference>
<feature type="binding site" evidence="7">
    <location>
        <position position="150"/>
    </location>
    <ligand>
        <name>Mg(2+)</name>
        <dbReference type="ChEBI" id="CHEBI:18420"/>
    </ligand>
</feature>
<evidence type="ECO:0000256" key="3">
    <source>
        <dbReference type="ARBA" id="ARBA00022679"/>
    </source>
</evidence>
<dbReference type="PANTHER" id="PTHR22926">
    <property type="entry name" value="PHOSPHO-N-ACETYLMURAMOYL-PENTAPEPTIDE-TRANSFERASE"/>
    <property type="match status" value="1"/>
</dbReference>
<keyword evidence="5 8" id="KW-1133">Transmembrane helix</keyword>